<keyword evidence="2" id="KW-0676">Redox-active center</keyword>
<feature type="active site" description="Nucleophile" evidence="1">
    <location>
        <position position="10"/>
    </location>
</feature>
<dbReference type="InterPro" id="IPR005243">
    <property type="entry name" value="THIRX-like_proc"/>
</dbReference>
<dbReference type="PANTHER" id="PTHR36450">
    <property type="entry name" value="THIOREDOXIN"/>
    <property type="match status" value="1"/>
</dbReference>
<evidence type="ECO:0000256" key="2">
    <source>
        <dbReference type="PIRSR" id="PIRSR037031-51"/>
    </source>
</evidence>
<dbReference type="SUPFAM" id="SSF52833">
    <property type="entry name" value="Thioredoxin-like"/>
    <property type="match status" value="1"/>
</dbReference>
<proteinExistence type="predicted"/>
<sequence>MIIKILGPGCANCANLEKAAREAVAGLGLSATFEKVTDYPTIAGYGVMSTPGLVVDEKLVLSGRVPTANQVRELLAPLTA</sequence>
<dbReference type="EMBL" id="BKAL01000011">
    <property type="protein sequence ID" value="GEP70210.1"/>
    <property type="molecule type" value="Genomic_DNA"/>
</dbReference>
<dbReference type="Gene3D" id="3.40.30.10">
    <property type="entry name" value="Glutaredoxin"/>
    <property type="match status" value="1"/>
</dbReference>
<feature type="disulfide bond" description="Redox-active" evidence="2">
    <location>
        <begin position="10"/>
        <end position="13"/>
    </location>
</feature>
<dbReference type="Proteomes" id="UP000321798">
    <property type="component" value="Unassembled WGS sequence"/>
</dbReference>
<feature type="domain" description="Thioredoxin-like fold" evidence="3">
    <location>
        <begin position="1"/>
        <end position="75"/>
    </location>
</feature>
<accession>A0A512PG83</accession>
<evidence type="ECO:0000256" key="1">
    <source>
        <dbReference type="PIRSR" id="PIRSR037031-50"/>
    </source>
</evidence>
<dbReference type="InterPro" id="IPR012336">
    <property type="entry name" value="Thioredoxin-like_fold"/>
</dbReference>
<dbReference type="RefSeq" id="WP_146953994.1">
    <property type="nucleotide sequence ID" value="NZ_BAABBJ010000014.1"/>
</dbReference>
<keyword evidence="5" id="KW-1185">Reference proteome</keyword>
<evidence type="ECO:0000313" key="4">
    <source>
        <dbReference type="EMBL" id="GEP70210.1"/>
    </source>
</evidence>
<dbReference type="AlphaFoldDB" id="A0A512PG83"/>
<evidence type="ECO:0000259" key="3">
    <source>
        <dbReference type="Pfam" id="PF13192"/>
    </source>
</evidence>
<organism evidence="4 5">
    <name type="scientific">Cellulomonas soli</name>
    <dbReference type="NCBI Taxonomy" id="931535"/>
    <lineage>
        <taxon>Bacteria</taxon>
        <taxon>Bacillati</taxon>
        <taxon>Actinomycetota</taxon>
        <taxon>Actinomycetes</taxon>
        <taxon>Micrococcales</taxon>
        <taxon>Cellulomonadaceae</taxon>
        <taxon>Cellulomonas</taxon>
    </lineage>
</organism>
<gene>
    <name evidence="4" type="ORF">CSO01_29250</name>
</gene>
<dbReference type="OrthoDB" id="9800630at2"/>
<dbReference type="InterPro" id="IPR036249">
    <property type="entry name" value="Thioredoxin-like_sf"/>
</dbReference>
<feature type="active site" description="Nucleophile" evidence="1">
    <location>
        <position position="13"/>
    </location>
</feature>
<dbReference type="PANTHER" id="PTHR36450:SF1">
    <property type="entry name" value="THIOREDOXIN"/>
    <property type="match status" value="1"/>
</dbReference>
<dbReference type="PIRSF" id="PIRSF037031">
    <property type="entry name" value="Redox_disulphide_2"/>
    <property type="match status" value="1"/>
</dbReference>
<keyword evidence="2" id="KW-1015">Disulfide bond</keyword>
<comment type="caution">
    <text evidence="4">The sequence shown here is derived from an EMBL/GenBank/DDBJ whole genome shotgun (WGS) entry which is preliminary data.</text>
</comment>
<dbReference type="NCBIfam" id="TIGR00412">
    <property type="entry name" value="redox_disulf_2"/>
    <property type="match status" value="1"/>
</dbReference>
<protein>
    <recommendedName>
        <fullName evidence="3">Thioredoxin-like fold domain-containing protein</fullName>
    </recommendedName>
</protein>
<evidence type="ECO:0000313" key="5">
    <source>
        <dbReference type="Proteomes" id="UP000321798"/>
    </source>
</evidence>
<name>A0A512PG83_9CELL</name>
<reference evidence="4 5" key="1">
    <citation type="submission" date="2019-07" db="EMBL/GenBank/DDBJ databases">
        <title>Whole genome shotgun sequence of Cellulomonas soli NBRC 109434.</title>
        <authorList>
            <person name="Hosoyama A."/>
            <person name="Uohara A."/>
            <person name="Ohji S."/>
            <person name="Ichikawa N."/>
        </authorList>
    </citation>
    <scope>NUCLEOTIDE SEQUENCE [LARGE SCALE GENOMIC DNA]</scope>
    <source>
        <strain evidence="4 5">NBRC 109434</strain>
    </source>
</reference>
<dbReference type="Pfam" id="PF13192">
    <property type="entry name" value="Thioredoxin_3"/>
    <property type="match status" value="1"/>
</dbReference>